<dbReference type="PROSITE" id="PS50871">
    <property type="entry name" value="C1Q"/>
    <property type="match status" value="1"/>
</dbReference>
<dbReference type="Proteomes" id="UP000515150">
    <property type="component" value="Chromosome 13"/>
</dbReference>
<dbReference type="PRINTS" id="PR00007">
    <property type="entry name" value="COMPLEMNTC1Q"/>
</dbReference>
<dbReference type="KEGG" id="bspl:114868400"/>
<gene>
    <name evidence="7" type="primary">cbln18</name>
</gene>
<name>A0A6P7P649_BETSP</name>
<dbReference type="InterPro" id="IPR001073">
    <property type="entry name" value="C1q_dom"/>
</dbReference>
<dbReference type="GO" id="GO:0099558">
    <property type="term" value="P:maintenance of synapse structure"/>
    <property type="evidence" value="ECO:0007669"/>
    <property type="project" value="TreeGrafter"/>
</dbReference>
<dbReference type="OrthoDB" id="6154955at2759"/>
<dbReference type="InterPro" id="IPR050822">
    <property type="entry name" value="Cerebellin_Synaptic_Org"/>
</dbReference>
<evidence type="ECO:0000256" key="2">
    <source>
        <dbReference type="ARBA" id="ARBA00022525"/>
    </source>
</evidence>
<accession>A0A6P7P649</accession>
<dbReference type="InParanoid" id="A0A6P7P649"/>
<evidence type="ECO:0000256" key="4">
    <source>
        <dbReference type="SAM" id="SignalP"/>
    </source>
</evidence>
<dbReference type="Gene3D" id="2.60.120.40">
    <property type="match status" value="1"/>
</dbReference>
<dbReference type="SUPFAM" id="SSF49842">
    <property type="entry name" value="TNF-like"/>
    <property type="match status" value="1"/>
</dbReference>
<comment type="subcellular location">
    <subcellularLocation>
        <location evidence="1">Secreted</location>
    </subcellularLocation>
</comment>
<evidence type="ECO:0000259" key="5">
    <source>
        <dbReference type="PROSITE" id="PS50871"/>
    </source>
</evidence>
<keyword evidence="3 4" id="KW-0732">Signal</keyword>
<reference evidence="7" key="1">
    <citation type="submission" date="2025-08" db="UniProtKB">
        <authorList>
            <consortium name="RefSeq"/>
        </authorList>
    </citation>
    <scope>IDENTIFICATION</scope>
</reference>
<dbReference type="RefSeq" id="XP_029027776.1">
    <property type="nucleotide sequence ID" value="XM_029171943.3"/>
</dbReference>
<dbReference type="GeneID" id="114868400"/>
<dbReference type="CTD" id="100002104"/>
<sequence>MAAILVFVLVGPLFLCGHVESQTSTDILKQSAARWVGKLTCEPWDCNCTFNRQSGCCCGANDLFQLEEDLITKLRYLWFDISRLNNRVQALSAGVKVAFKATMDPNLATTIPGSTERCFGPFNTNVPVPYGNITFNDGRGFSPSLGAFTAPRAGVYVFSFTVYSSAEESGRLYHKVQLMFNGRAVANVWENNREDTEDSASQVVQLELQSGDQVYVELISGRKLCKYLDFNIFTGYILYPSINQ</sequence>
<dbReference type="SMART" id="SM00110">
    <property type="entry name" value="C1Q"/>
    <property type="match status" value="1"/>
</dbReference>
<dbReference type="PANTHER" id="PTHR22923">
    <property type="entry name" value="CEREBELLIN-RELATED"/>
    <property type="match status" value="1"/>
</dbReference>
<evidence type="ECO:0000313" key="6">
    <source>
        <dbReference type="Proteomes" id="UP000515150"/>
    </source>
</evidence>
<dbReference type="InterPro" id="IPR008983">
    <property type="entry name" value="Tumour_necrosis_fac-like_dom"/>
</dbReference>
<dbReference type="GO" id="GO:0045202">
    <property type="term" value="C:synapse"/>
    <property type="evidence" value="ECO:0007669"/>
    <property type="project" value="TreeGrafter"/>
</dbReference>
<organism evidence="6 7">
    <name type="scientific">Betta splendens</name>
    <name type="common">Siamese fighting fish</name>
    <dbReference type="NCBI Taxonomy" id="158456"/>
    <lineage>
        <taxon>Eukaryota</taxon>
        <taxon>Metazoa</taxon>
        <taxon>Chordata</taxon>
        <taxon>Craniata</taxon>
        <taxon>Vertebrata</taxon>
        <taxon>Euteleostomi</taxon>
        <taxon>Actinopterygii</taxon>
        <taxon>Neopterygii</taxon>
        <taxon>Teleostei</taxon>
        <taxon>Neoteleostei</taxon>
        <taxon>Acanthomorphata</taxon>
        <taxon>Anabantaria</taxon>
        <taxon>Anabantiformes</taxon>
        <taxon>Anabantoidei</taxon>
        <taxon>Osphronemidae</taxon>
        <taxon>Betta</taxon>
    </lineage>
</organism>
<evidence type="ECO:0000313" key="7">
    <source>
        <dbReference type="RefSeq" id="XP_029027776.1"/>
    </source>
</evidence>
<feature type="domain" description="C1q" evidence="5">
    <location>
        <begin position="92"/>
        <end position="244"/>
    </location>
</feature>
<proteinExistence type="predicted"/>
<protein>
    <submittedName>
        <fullName evidence="7">Cerebellin 18</fullName>
    </submittedName>
</protein>
<dbReference type="PANTHER" id="PTHR22923:SF89">
    <property type="entry name" value="CEREBELLIN 18"/>
    <property type="match status" value="1"/>
</dbReference>
<feature type="signal peptide" evidence="4">
    <location>
        <begin position="1"/>
        <end position="21"/>
    </location>
</feature>
<feature type="chain" id="PRO_5027745765" evidence="4">
    <location>
        <begin position="22"/>
        <end position="244"/>
    </location>
</feature>
<dbReference type="GO" id="GO:0005576">
    <property type="term" value="C:extracellular region"/>
    <property type="evidence" value="ECO:0007669"/>
    <property type="project" value="UniProtKB-SubCell"/>
</dbReference>
<dbReference type="FunCoup" id="A0A6P7P649">
    <property type="interactions" value="4"/>
</dbReference>
<keyword evidence="2" id="KW-0964">Secreted</keyword>
<dbReference type="Pfam" id="PF00386">
    <property type="entry name" value="C1q"/>
    <property type="match status" value="1"/>
</dbReference>
<keyword evidence="6" id="KW-1185">Reference proteome</keyword>
<evidence type="ECO:0000256" key="3">
    <source>
        <dbReference type="ARBA" id="ARBA00022729"/>
    </source>
</evidence>
<evidence type="ECO:0000256" key="1">
    <source>
        <dbReference type="ARBA" id="ARBA00004613"/>
    </source>
</evidence>
<dbReference type="AlphaFoldDB" id="A0A6P7P649"/>